<accession>A0A8S1BGA8</accession>
<dbReference type="OrthoDB" id="5599753at2759"/>
<comment type="caution">
    <text evidence="1">The sequence shown here is derived from an EMBL/GenBank/DDBJ whole genome shotgun (WGS) entry which is preliminary data.</text>
</comment>
<dbReference type="AlphaFoldDB" id="A0A8S1BGA8"/>
<evidence type="ECO:0000313" key="1">
    <source>
        <dbReference type="EMBL" id="CAB3258726.1"/>
    </source>
</evidence>
<gene>
    <name evidence="1" type="ORF">APLA_LOCUS16349</name>
</gene>
<proteinExistence type="predicted"/>
<dbReference type="Proteomes" id="UP000494256">
    <property type="component" value="Unassembled WGS sequence"/>
</dbReference>
<organism evidence="1 2">
    <name type="scientific">Arctia plantaginis</name>
    <name type="common">Wood tiger moth</name>
    <name type="synonym">Phalaena plantaginis</name>
    <dbReference type="NCBI Taxonomy" id="874455"/>
    <lineage>
        <taxon>Eukaryota</taxon>
        <taxon>Metazoa</taxon>
        <taxon>Ecdysozoa</taxon>
        <taxon>Arthropoda</taxon>
        <taxon>Hexapoda</taxon>
        <taxon>Insecta</taxon>
        <taxon>Pterygota</taxon>
        <taxon>Neoptera</taxon>
        <taxon>Endopterygota</taxon>
        <taxon>Lepidoptera</taxon>
        <taxon>Glossata</taxon>
        <taxon>Ditrysia</taxon>
        <taxon>Noctuoidea</taxon>
        <taxon>Erebidae</taxon>
        <taxon>Arctiinae</taxon>
        <taxon>Arctia</taxon>
    </lineage>
</organism>
<reference evidence="1 2" key="1">
    <citation type="submission" date="2020-04" db="EMBL/GenBank/DDBJ databases">
        <authorList>
            <person name="Wallbank WR R."/>
            <person name="Pardo Diaz C."/>
            <person name="Kozak K."/>
            <person name="Martin S."/>
            <person name="Jiggins C."/>
            <person name="Moest M."/>
            <person name="Warren A I."/>
            <person name="Byers J.R.P. K."/>
            <person name="Montejo-Kovacevich G."/>
            <person name="Yen C E."/>
        </authorList>
    </citation>
    <scope>NUCLEOTIDE SEQUENCE [LARGE SCALE GENOMIC DNA]</scope>
</reference>
<sequence>MILVPELVTRCRCTSGRRLKCELAAGPEPPADVRRATSREIKQRGLRTRSDVYKTNTNSLIETYINSYDLVQHDRPDTTRLYVCRTNLVFMHPIGKSKVTRVSRTVQCEPYPTTLIRDRSECNVTVRVTFSKMHGVHGNARSTTPPPRGVGDLANGRLLADVKHTISNAKLQL</sequence>
<protein>
    <submittedName>
        <fullName evidence="1">Uncharacterized protein</fullName>
    </submittedName>
</protein>
<name>A0A8S1BGA8_ARCPL</name>
<evidence type="ECO:0000313" key="2">
    <source>
        <dbReference type="Proteomes" id="UP000494256"/>
    </source>
</evidence>
<dbReference type="EMBL" id="CADEBD010000665">
    <property type="protein sequence ID" value="CAB3258726.1"/>
    <property type="molecule type" value="Genomic_DNA"/>
</dbReference>